<sequence>MGKRRHRRSTEVTDEAPQAKLSAVAAAAEEGFLKTQEEGMRSGEEPQQFYRLRSGRGRPPKRRAPDSSKEETAPAEPPEQLQEAVPVEFVEQQQQEVAPAEPVEQRQEEAAPAEPVEEQLQQAEEEDMEAAVPIGNPVIVTGRGRKKMKHYKSFQFDGLTFELEDSVMFSPEEASQKPYVAILKDITETEGSLSLTCQWFYRPDEADIGGGKFCVARDTRELYYSFHIDDVPAESVLHKCVVHFIPQNKQIPLRKKHPGFIVQKVYGAVEKKLWDLTDKEHEDRQHDIDILLKKTLDRIGELPDIEPEDTPGDRTDQLSDTLSLNNTDATRNPGDSTSQFSDKLSLHNKDVNRTDVTRKPPVGKPEKFFTRAEIPESAKPRNYAILARYKALTGKEHCDKWLDKLLESIPLTWLKAARVPHADPGTAAKSSSNCSSANIGSDDNKKLYILDDVVPMIVSIERSAHEALGADFRKYNQKLRQLSINIKNSSKLCRRLMGKELDPPALLTMSPDELKDGLTAAEKTTEPEQSRQLQMTDARCQRCQEKKVGISDIMRAGNIDRYQLECISCGNTWFSCYDDIASLTVDGPSTAAAGRVAPGTNPWAKVHEKQQRSDHPARTAAGPS</sequence>
<evidence type="ECO:0008006" key="6">
    <source>
        <dbReference type="Google" id="ProtNLM"/>
    </source>
</evidence>
<feature type="region of interest" description="Disordered" evidence="1">
    <location>
        <begin position="1"/>
        <end position="128"/>
    </location>
</feature>
<evidence type="ECO:0000313" key="5">
    <source>
        <dbReference type="Proteomes" id="UP000324897"/>
    </source>
</evidence>
<feature type="compositionally biased region" description="Basic and acidic residues" evidence="1">
    <location>
        <begin position="344"/>
        <end position="364"/>
    </location>
</feature>
<dbReference type="PROSITE" id="PS51038">
    <property type="entry name" value="BAH"/>
    <property type="match status" value="1"/>
</dbReference>
<feature type="compositionally biased region" description="Basic and acidic residues" evidence="1">
    <location>
        <begin position="63"/>
        <end position="72"/>
    </location>
</feature>
<evidence type="ECO:0000313" key="4">
    <source>
        <dbReference type="EMBL" id="TVT97597.1"/>
    </source>
</evidence>
<reference evidence="4 5" key="1">
    <citation type="journal article" date="2019" name="Sci. Rep.">
        <title>A high-quality genome of Eragrostis curvula grass provides insights into Poaceae evolution and supports new strategies to enhance forage quality.</title>
        <authorList>
            <person name="Carballo J."/>
            <person name="Santos B.A.C.M."/>
            <person name="Zappacosta D."/>
            <person name="Garbus I."/>
            <person name="Selva J.P."/>
            <person name="Gallo C.A."/>
            <person name="Diaz A."/>
            <person name="Albertini E."/>
            <person name="Caccamo M."/>
            <person name="Echenique V."/>
        </authorList>
    </citation>
    <scope>NUCLEOTIDE SEQUENCE [LARGE SCALE GENOMIC DNA]</scope>
    <source>
        <strain evidence="5">cv. Victoria</strain>
        <tissue evidence="4">Leaf</tissue>
    </source>
</reference>
<protein>
    <recommendedName>
        <fullName evidence="6">BAH domain-containing protein</fullName>
    </recommendedName>
</protein>
<feature type="domain" description="BAH" evidence="2">
    <location>
        <begin position="159"/>
        <end position="277"/>
    </location>
</feature>
<feature type="compositionally biased region" description="Basic residues" evidence="1">
    <location>
        <begin position="53"/>
        <end position="62"/>
    </location>
</feature>
<evidence type="ECO:0000256" key="1">
    <source>
        <dbReference type="SAM" id="MobiDB-lite"/>
    </source>
</evidence>
<feature type="compositionally biased region" description="Low complexity" evidence="1">
    <location>
        <begin position="110"/>
        <end position="122"/>
    </location>
</feature>
<dbReference type="AlphaFoldDB" id="A0A5J9SEA1"/>
<name>A0A5J9SEA1_9POAL</name>
<dbReference type="PROSITE" id="PS51321">
    <property type="entry name" value="TFIIS_CENTRAL"/>
    <property type="match status" value="1"/>
</dbReference>
<dbReference type="Proteomes" id="UP000324897">
    <property type="component" value="Unassembled WGS sequence"/>
</dbReference>
<accession>A0A5J9SEA1</accession>
<dbReference type="OrthoDB" id="1922186at2759"/>
<dbReference type="Pfam" id="PF07500">
    <property type="entry name" value="TFIIS_M"/>
    <property type="match status" value="1"/>
</dbReference>
<proteinExistence type="predicted"/>
<dbReference type="PANTHER" id="PTHR46871:SF1">
    <property type="entry name" value="BROMO-ADJACENT HOMOLOGY (BAH) DOMAIN-CONTAINING PROTEIN"/>
    <property type="match status" value="1"/>
</dbReference>
<feature type="region of interest" description="Disordered" evidence="1">
    <location>
        <begin position="596"/>
        <end position="624"/>
    </location>
</feature>
<dbReference type="GO" id="GO:0003682">
    <property type="term" value="F:chromatin binding"/>
    <property type="evidence" value="ECO:0007669"/>
    <property type="project" value="InterPro"/>
</dbReference>
<feature type="non-terminal residue" evidence="4">
    <location>
        <position position="1"/>
    </location>
</feature>
<dbReference type="GO" id="GO:0006351">
    <property type="term" value="P:DNA-templated transcription"/>
    <property type="evidence" value="ECO:0007669"/>
    <property type="project" value="InterPro"/>
</dbReference>
<comment type="caution">
    <text evidence="4">The sequence shown here is derived from an EMBL/GenBank/DDBJ whole genome shotgun (WGS) entry which is preliminary data.</text>
</comment>
<dbReference type="Gene3D" id="1.10.472.30">
    <property type="entry name" value="Transcription elongation factor S-II, central domain"/>
    <property type="match status" value="1"/>
</dbReference>
<dbReference type="Gramene" id="TVT97597">
    <property type="protein sequence ID" value="TVT97597"/>
    <property type="gene ID" value="EJB05_57136"/>
</dbReference>
<feature type="domain" description="TFIIS central" evidence="3">
    <location>
        <begin position="430"/>
        <end position="542"/>
    </location>
</feature>
<evidence type="ECO:0000259" key="2">
    <source>
        <dbReference type="PROSITE" id="PS51038"/>
    </source>
</evidence>
<organism evidence="4 5">
    <name type="scientific">Eragrostis curvula</name>
    <name type="common">weeping love grass</name>
    <dbReference type="NCBI Taxonomy" id="38414"/>
    <lineage>
        <taxon>Eukaryota</taxon>
        <taxon>Viridiplantae</taxon>
        <taxon>Streptophyta</taxon>
        <taxon>Embryophyta</taxon>
        <taxon>Tracheophyta</taxon>
        <taxon>Spermatophyta</taxon>
        <taxon>Magnoliopsida</taxon>
        <taxon>Liliopsida</taxon>
        <taxon>Poales</taxon>
        <taxon>Poaceae</taxon>
        <taxon>PACMAD clade</taxon>
        <taxon>Chloridoideae</taxon>
        <taxon>Eragrostideae</taxon>
        <taxon>Eragrostidinae</taxon>
        <taxon>Eragrostis</taxon>
    </lineage>
</organism>
<dbReference type="InterPro" id="IPR001025">
    <property type="entry name" value="BAH_dom"/>
</dbReference>
<dbReference type="EMBL" id="RWGY01000978">
    <property type="protein sequence ID" value="TVT97597.1"/>
    <property type="molecule type" value="Genomic_DNA"/>
</dbReference>
<keyword evidence="5" id="KW-1185">Reference proteome</keyword>
<dbReference type="Pfam" id="PF01426">
    <property type="entry name" value="BAH"/>
    <property type="match status" value="1"/>
</dbReference>
<feature type="compositionally biased region" description="Basic and acidic residues" evidence="1">
    <location>
        <begin position="31"/>
        <end position="44"/>
    </location>
</feature>
<feature type="compositionally biased region" description="Low complexity" evidence="1">
    <location>
        <begin position="82"/>
        <end position="102"/>
    </location>
</feature>
<dbReference type="SMART" id="SM00439">
    <property type="entry name" value="BAH"/>
    <property type="match status" value="1"/>
</dbReference>
<dbReference type="InterPro" id="IPR043151">
    <property type="entry name" value="BAH_sf"/>
</dbReference>
<dbReference type="SUPFAM" id="SSF46942">
    <property type="entry name" value="Elongation factor TFIIS domain 2"/>
    <property type="match status" value="1"/>
</dbReference>
<dbReference type="Gene3D" id="2.30.30.490">
    <property type="match status" value="1"/>
</dbReference>
<feature type="compositionally biased region" description="Low complexity" evidence="1">
    <location>
        <begin position="16"/>
        <end position="28"/>
    </location>
</feature>
<dbReference type="InterPro" id="IPR036575">
    <property type="entry name" value="TFIIS_cen_dom_sf"/>
</dbReference>
<feature type="compositionally biased region" description="Polar residues" evidence="1">
    <location>
        <begin position="318"/>
        <end position="342"/>
    </location>
</feature>
<feature type="region of interest" description="Disordered" evidence="1">
    <location>
        <begin position="302"/>
        <end position="364"/>
    </location>
</feature>
<gene>
    <name evidence="4" type="ORF">EJB05_57136</name>
</gene>
<feature type="compositionally biased region" description="Basic and acidic residues" evidence="1">
    <location>
        <begin position="605"/>
        <end position="617"/>
    </location>
</feature>
<dbReference type="PANTHER" id="PTHR46871">
    <property type="entry name" value="BROMO-ADJACENT HOMOLOGY (BAH) DOMAIN-CONTAINING PROTEIN"/>
    <property type="match status" value="1"/>
</dbReference>
<dbReference type="InterPro" id="IPR003618">
    <property type="entry name" value="TFIIS_cen_dom"/>
</dbReference>
<evidence type="ECO:0000259" key="3">
    <source>
        <dbReference type="PROSITE" id="PS51321"/>
    </source>
</evidence>